<accession>A0ABN6CSE7</accession>
<feature type="transmembrane region" description="Helical" evidence="1">
    <location>
        <begin position="6"/>
        <end position="26"/>
    </location>
</feature>
<sequence length="180" mass="20622">MLEWVQTVGPILFSWPVAIVIALLVLRKPLARLLERFTGEDVQRLKVGGVELERAIDRVERRQDLQAEEIRAIQIGLKGVLTKHELGLLRGLAGPGPMTIRYEPDLYGYLHRLDGLGFIQPHPGRGLFAIEEEHRDDEHLPVAPHERPPFDLKDYVQITDEGRHYLGILNAILRRAEEHR</sequence>
<name>A0ABN6CSE7_9ACTN</name>
<organism evidence="2 3">
    <name type="scientific">Actinoplanes ianthinogenes</name>
    <dbReference type="NCBI Taxonomy" id="122358"/>
    <lineage>
        <taxon>Bacteria</taxon>
        <taxon>Bacillati</taxon>
        <taxon>Actinomycetota</taxon>
        <taxon>Actinomycetes</taxon>
        <taxon>Micromonosporales</taxon>
        <taxon>Micromonosporaceae</taxon>
        <taxon>Actinoplanes</taxon>
    </lineage>
</organism>
<evidence type="ECO:0000256" key="1">
    <source>
        <dbReference type="SAM" id="Phobius"/>
    </source>
</evidence>
<reference evidence="2 3" key="1">
    <citation type="submission" date="2020-08" db="EMBL/GenBank/DDBJ databases">
        <title>Whole genome shotgun sequence of Actinoplanes ianthinogenes NBRC 13996.</title>
        <authorList>
            <person name="Komaki H."/>
            <person name="Tamura T."/>
        </authorList>
    </citation>
    <scope>NUCLEOTIDE SEQUENCE [LARGE SCALE GENOMIC DNA]</scope>
    <source>
        <strain evidence="2 3">NBRC 13996</strain>
    </source>
</reference>
<evidence type="ECO:0000313" key="3">
    <source>
        <dbReference type="Proteomes" id="UP000676967"/>
    </source>
</evidence>
<dbReference type="RefSeq" id="WP_189330484.1">
    <property type="nucleotide sequence ID" value="NZ_AP023356.1"/>
</dbReference>
<dbReference type="Proteomes" id="UP000676967">
    <property type="component" value="Chromosome"/>
</dbReference>
<evidence type="ECO:0000313" key="2">
    <source>
        <dbReference type="EMBL" id="BCJ48165.1"/>
    </source>
</evidence>
<keyword evidence="1" id="KW-1133">Transmembrane helix</keyword>
<proteinExistence type="predicted"/>
<keyword evidence="3" id="KW-1185">Reference proteome</keyword>
<keyword evidence="1" id="KW-0812">Transmembrane</keyword>
<protein>
    <submittedName>
        <fullName evidence="2">Uncharacterized protein</fullName>
    </submittedName>
</protein>
<gene>
    <name evidence="2" type="ORF">Aiant_88220</name>
</gene>
<keyword evidence="1" id="KW-0472">Membrane</keyword>
<dbReference type="EMBL" id="AP023356">
    <property type="protein sequence ID" value="BCJ48165.1"/>
    <property type="molecule type" value="Genomic_DNA"/>
</dbReference>